<keyword evidence="2" id="KW-1185">Reference proteome</keyword>
<dbReference type="EMBL" id="CM042046">
    <property type="protein sequence ID" value="KAI3675723.1"/>
    <property type="molecule type" value="Genomic_DNA"/>
</dbReference>
<reference evidence="1 2" key="2">
    <citation type="journal article" date="2022" name="Mol. Ecol. Resour.">
        <title>The genomes of chicory, endive, great burdock and yacon provide insights into Asteraceae paleo-polyploidization history and plant inulin production.</title>
        <authorList>
            <person name="Fan W."/>
            <person name="Wang S."/>
            <person name="Wang H."/>
            <person name="Wang A."/>
            <person name="Jiang F."/>
            <person name="Liu H."/>
            <person name="Zhao H."/>
            <person name="Xu D."/>
            <person name="Zhang Y."/>
        </authorList>
    </citation>
    <scope>NUCLEOTIDE SEQUENCE [LARGE SCALE GENOMIC DNA]</scope>
    <source>
        <strain evidence="2">cv. Yunnan</strain>
        <tissue evidence="1">Leaves</tissue>
    </source>
</reference>
<evidence type="ECO:0000313" key="2">
    <source>
        <dbReference type="Proteomes" id="UP001056120"/>
    </source>
</evidence>
<protein>
    <submittedName>
        <fullName evidence="1">Uncharacterized protein</fullName>
    </submittedName>
</protein>
<name>A0ACB8XWX3_9ASTR</name>
<dbReference type="Proteomes" id="UP001056120">
    <property type="component" value="Linkage Group LG29"/>
</dbReference>
<organism evidence="1 2">
    <name type="scientific">Smallanthus sonchifolius</name>
    <dbReference type="NCBI Taxonomy" id="185202"/>
    <lineage>
        <taxon>Eukaryota</taxon>
        <taxon>Viridiplantae</taxon>
        <taxon>Streptophyta</taxon>
        <taxon>Embryophyta</taxon>
        <taxon>Tracheophyta</taxon>
        <taxon>Spermatophyta</taxon>
        <taxon>Magnoliopsida</taxon>
        <taxon>eudicotyledons</taxon>
        <taxon>Gunneridae</taxon>
        <taxon>Pentapetalae</taxon>
        <taxon>asterids</taxon>
        <taxon>campanulids</taxon>
        <taxon>Asterales</taxon>
        <taxon>Asteraceae</taxon>
        <taxon>Asteroideae</taxon>
        <taxon>Heliantheae alliance</taxon>
        <taxon>Millerieae</taxon>
        <taxon>Smallanthus</taxon>
    </lineage>
</organism>
<comment type="caution">
    <text evidence="1">The sequence shown here is derived from an EMBL/GenBank/DDBJ whole genome shotgun (WGS) entry which is preliminary data.</text>
</comment>
<sequence>MRDLLSSSRDSSPVREKDGLNFSIVKSLVLRDKEDKIDMDFSADGRVFSLTSSLLSVEGPVSGRKANRKLEINTTIASLLKDLHGAPPDSFIVCLQKLVDV</sequence>
<proteinExistence type="predicted"/>
<evidence type="ECO:0000313" key="1">
    <source>
        <dbReference type="EMBL" id="KAI3675723.1"/>
    </source>
</evidence>
<accession>A0ACB8XWX3</accession>
<gene>
    <name evidence="1" type="ORF">L1987_85315</name>
</gene>
<reference evidence="2" key="1">
    <citation type="journal article" date="2022" name="Mol. Ecol. Resour.">
        <title>The genomes of chicory, endive, great burdock and yacon provide insights into Asteraceae palaeo-polyploidization history and plant inulin production.</title>
        <authorList>
            <person name="Fan W."/>
            <person name="Wang S."/>
            <person name="Wang H."/>
            <person name="Wang A."/>
            <person name="Jiang F."/>
            <person name="Liu H."/>
            <person name="Zhao H."/>
            <person name="Xu D."/>
            <person name="Zhang Y."/>
        </authorList>
    </citation>
    <scope>NUCLEOTIDE SEQUENCE [LARGE SCALE GENOMIC DNA]</scope>
    <source>
        <strain evidence="2">cv. Yunnan</strain>
    </source>
</reference>